<feature type="compositionally biased region" description="Low complexity" evidence="1">
    <location>
        <begin position="66"/>
        <end position="81"/>
    </location>
</feature>
<accession>D9XJ73</accession>
<organism evidence="2 3">
    <name type="scientific">Streptomyces griseoflavus Tu4000</name>
    <dbReference type="NCBI Taxonomy" id="467200"/>
    <lineage>
        <taxon>Bacteria</taxon>
        <taxon>Bacillati</taxon>
        <taxon>Actinomycetota</taxon>
        <taxon>Actinomycetes</taxon>
        <taxon>Kitasatosporales</taxon>
        <taxon>Streptomycetaceae</taxon>
        <taxon>Streptomyces</taxon>
    </lineage>
</organism>
<name>D9XJ73_9ACTN</name>
<keyword evidence="3" id="KW-1185">Reference proteome</keyword>
<dbReference type="Proteomes" id="UP000002968">
    <property type="component" value="Unassembled WGS sequence"/>
</dbReference>
<dbReference type="AlphaFoldDB" id="D9XJ73"/>
<evidence type="ECO:0000313" key="3">
    <source>
        <dbReference type="Proteomes" id="UP000002968"/>
    </source>
</evidence>
<dbReference type="HOGENOM" id="CLU_1239544_0_0_11"/>
<feature type="region of interest" description="Disordered" evidence="1">
    <location>
        <begin position="133"/>
        <end position="157"/>
    </location>
</feature>
<reference evidence="2" key="1">
    <citation type="submission" date="2009-02" db="EMBL/GenBank/DDBJ databases">
        <title>Annotation of Streptomyces griseoflavus strain Tu4000.</title>
        <authorList>
            <consortium name="The Broad Institute Genome Sequencing Platform"/>
            <consortium name="Broad Institute Microbial Sequencing Center"/>
            <person name="Fischbach M."/>
            <person name="Godfrey P."/>
            <person name="Ward D."/>
            <person name="Young S."/>
            <person name="Zeng Q."/>
            <person name="Koehrsen M."/>
            <person name="Alvarado L."/>
            <person name="Berlin A.M."/>
            <person name="Bochicchio J."/>
            <person name="Borenstein D."/>
            <person name="Chapman S.B."/>
            <person name="Chen Z."/>
            <person name="Engels R."/>
            <person name="Freedman E."/>
            <person name="Gellesch M."/>
            <person name="Goldberg J."/>
            <person name="Griggs A."/>
            <person name="Gujja S."/>
            <person name="Heilman E.R."/>
            <person name="Heiman D.I."/>
            <person name="Hepburn T.A."/>
            <person name="Howarth C."/>
            <person name="Jen D."/>
            <person name="Larson L."/>
            <person name="Lewis B."/>
            <person name="Mehta T."/>
            <person name="Park D."/>
            <person name="Pearson M."/>
            <person name="Richards J."/>
            <person name="Roberts A."/>
            <person name="Saif S."/>
            <person name="Shea T.D."/>
            <person name="Shenoy N."/>
            <person name="Sisk P."/>
            <person name="Stolte C."/>
            <person name="Sykes S.N."/>
            <person name="Thomson T."/>
            <person name="Walk T."/>
            <person name="White J."/>
            <person name="Yandava C."/>
            <person name="Straight P."/>
            <person name="Clardy J."/>
            <person name="Hung D."/>
            <person name="Kolter R."/>
            <person name="Mekalanos J."/>
            <person name="Walker S."/>
            <person name="Walsh C.T."/>
            <person name="Wieland-Brown L.C."/>
            <person name="Haas B."/>
            <person name="Nusbaum C."/>
            <person name="Birren B."/>
        </authorList>
    </citation>
    <scope>NUCLEOTIDE SEQUENCE [LARGE SCALE GENOMIC DNA]</scope>
    <source>
        <strain evidence="2">Tu4000</strain>
    </source>
</reference>
<feature type="compositionally biased region" description="Basic and acidic residues" evidence="1">
    <location>
        <begin position="133"/>
        <end position="154"/>
    </location>
</feature>
<protein>
    <submittedName>
        <fullName evidence="2">Uncharacterized protein</fullName>
    </submittedName>
</protein>
<proteinExistence type="predicted"/>
<evidence type="ECO:0000256" key="1">
    <source>
        <dbReference type="SAM" id="MobiDB-lite"/>
    </source>
</evidence>
<gene>
    <name evidence="2" type="ORF">SSRG_00079</name>
</gene>
<feature type="region of interest" description="Disordered" evidence="1">
    <location>
        <begin position="66"/>
        <end position="85"/>
    </location>
</feature>
<evidence type="ECO:0000313" key="2">
    <source>
        <dbReference type="EMBL" id="EFL37275.1"/>
    </source>
</evidence>
<sequence length="223" mass="23373">MQKTSGARHLLGIRFLWPAASCGSMPTGSSVPPSAHVPVTERVMRVCVILSASVAAAFLTLTGCSAGESSSGGRENGSSQERTPPLKDADAALTEAVEKYTAAYFGGDAATTFGMLSERCRGVVNDQMDHAAEGEEGEAHGHADQKGGDAHAAEHGGTAYEAAVSQAAEKHGPRHATGVKVRGETVGTEDGRVLVEYEVEGVPDFGQEQPWLKERGDWKYDAC</sequence>
<dbReference type="EMBL" id="GG657758">
    <property type="protein sequence ID" value="EFL37275.1"/>
    <property type="molecule type" value="Genomic_DNA"/>
</dbReference>